<name>A0ACC1HK26_9FUNG</name>
<sequence>KDPNAPVRWKSAYQTFRDDLNRELADRNLDFVEMSKLHSEKWANLPPEQRKWYEDRAKTARENYERQMSVYRQTESYKVRSGKVCALCEQVSTSQ</sequence>
<comment type="caution">
    <text evidence="1">The sequence shown here is derived from an EMBL/GenBank/DDBJ whole genome shotgun (WGS) entry which is preliminary data.</text>
</comment>
<protein>
    <submittedName>
        <fullName evidence="1">Uncharacterized protein</fullName>
    </submittedName>
</protein>
<evidence type="ECO:0000313" key="1">
    <source>
        <dbReference type="EMBL" id="KAJ1676918.1"/>
    </source>
</evidence>
<evidence type="ECO:0000313" key="2">
    <source>
        <dbReference type="Proteomes" id="UP001145114"/>
    </source>
</evidence>
<organism evidence="1 2">
    <name type="scientific">Spiromyces aspiralis</name>
    <dbReference type="NCBI Taxonomy" id="68401"/>
    <lineage>
        <taxon>Eukaryota</taxon>
        <taxon>Fungi</taxon>
        <taxon>Fungi incertae sedis</taxon>
        <taxon>Zoopagomycota</taxon>
        <taxon>Kickxellomycotina</taxon>
        <taxon>Kickxellomycetes</taxon>
        <taxon>Kickxellales</taxon>
        <taxon>Kickxellaceae</taxon>
        <taxon>Spiromyces</taxon>
    </lineage>
</organism>
<gene>
    <name evidence="1" type="ORF">EV182_007244</name>
</gene>
<feature type="non-terminal residue" evidence="1">
    <location>
        <position position="1"/>
    </location>
</feature>
<dbReference type="EMBL" id="JAMZIH010003287">
    <property type="protein sequence ID" value="KAJ1676918.1"/>
    <property type="molecule type" value="Genomic_DNA"/>
</dbReference>
<reference evidence="1" key="1">
    <citation type="submission" date="2022-06" db="EMBL/GenBank/DDBJ databases">
        <title>Phylogenomic reconstructions and comparative analyses of Kickxellomycotina fungi.</title>
        <authorList>
            <person name="Reynolds N.K."/>
            <person name="Stajich J.E."/>
            <person name="Barry K."/>
            <person name="Grigoriev I.V."/>
            <person name="Crous P."/>
            <person name="Smith M.E."/>
        </authorList>
    </citation>
    <scope>NUCLEOTIDE SEQUENCE</scope>
    <source>
        <strain evidence="1">RSA 2271</strain>
    </source>
</reference>
<dbReference type="Proteomes" id="UP001145114">
    <property type="component" value="Unassembled WGS sequence"/>
</dbReference>
<keyword evidence="2" id="KW-1185">Reference proteome</keyword>
<accession>A0ACC1HK26</accession>
<proteinExistence type="predicted"/>